<sequence length="154" mass="17940">MKSSFSINSSRLFKRFFGKNYQAGVELCFQIIKSSLNLSFDPEFALLIVSCSKMKKLNKQFLKRRGCTDVISLCYNETETGFSLAIGEIFLCPKYIFKKAKEIGCNNWFLLTRCLIHGILHLFEFNHEESEAFESVTMFFQDAIHEEILSVWKF</sequence>
<keyword evidence="9" id="KW-0963">Cytoplasm</keyword>
<dbReference type="GO" id="GO:0016787">
    <property type="term" value="F:hydrolase activity"/>
    <property type="evidence" value="ECO:0007669"/>
    <property type="project" value="UniProtKB-KW"/>
</dbReference>
<feature type="binding site" evidence="9">
    <location>
        <position position="121"/>
    </location>
    <ligand>
        <name>Zn(2+)</name>
        <dbReference type="ChEBI" id="CHEBI:29105"/>
        <note>catalytic</note>
    </ligand>
</feature>
<evidence type="ECO:0000256" key="4">
    <source>
        <dbReference type="ARBA" id="ARBA00022722"/>
    </source>
</evidence>
<dbReference type="GO" id="GO:0005737">
    <property type="term" value="C:cytoplasm"/>
    <property type="evidence" value="ECO:0007669"/>
    <property type="project" value="UniProtKB-SubCell"/>
</dbReference>
<dbReference type="SMR" id="A0ABC7ZJ98"/>
<dbReference type="InterPro" id="IPR023091">
    <property type="entry name" value="MetalPrtase_cat_dom_sf_prd"/>
</dbReference>
<evidence type="ECO:0000256" key="1">
    <source>
        <dbReference type="ARBA" id="ARBA00010875"/>
    </source>
</evidence>
<evidence type="ECO:0000256" key="8">
    <source>
        <dbReference type="ARBA" id="ARBA00022833"/>
    </source>
</evidence>
<evidence type="ECO:0000313" key="11">
    <source>
        <dbReference type="Proteomes" id="UP000005254"/>
    </source>
</evidence>
<evidence type="ECO:0000256" key="9">
    <source>
        <dbReference type="HAMAP-Rule" id="MF_00009"/>
    </source>
</evidence>
<evidence type="ECO:0000256" key="7">
    <source>
        <dbReference type="ARBA" id="ARBA00022801"/>
    </source>
</evidence>
<dbReference type="HAMAP" id="MF_00009">
    <property type="entry name" value="Endoribonucl_YbeY"/>
    <property type="match status" value="1"/>
</dbReference>
<dbReference type="GeneID" id="99647293"/>
<dbReference type="GO" id="GO:0004521">
    <property type="term" value="F:RNA endonuclease activity"/>
    <property type="evidence" value="ECO:0007669"/>
    <property type="project" value="UniProtKB-UniRule"/>
</dbReference>
<comment type="function">
    <text evidence="9">Single strand-specific metallo-endoribonuclease involved in late-stage 70S ribosome quality control and in maturation of the 3' terminus of the 16S rRNA.</text>
</comment>
<feature type="binding site" evidence="9">
    <location>
        <position position="127"/>
    </location>
    <ligand>
        <name>Zn(2+)</name>
        <dbReference type="ChEBI" id="CHEBI:29105"/>
        <note>catalytic</note>
    </ligand>
</feature>
<dbReference type="Pfam" id="PF02130">
    <property type="entry name" value="YbeY"/>
    <property type="match status" value="1"/>
</dbReference>
<keyword evidence="4 9" id="KW-0540">Nuclease</keyword>
<keyword evidence="7 9" id="KW-0378">Hydrolase</keyword>
<feature type="binding site" evidence="9">
    <location>
        <position position="117"/>
    </location>
    <ligand>
        <name>Zn(2+)</name>
        <dbReference type="ChEBI" id="CHEBI:29105"/>
        <note>catalytic</note>
    </ligand>
</feature>
<evidence type="ECO:0000256" key="3">
    <source>
        <dbReference type="ARBA" id="ARBA00022552"/>
    </source>
</evidence>
<dbReference type="NCBIfam" id="TIGR00043">
    <property type="entry name" value="rRNA maturation RNase YbeY"/>
    <property type="match status" value="1"/>
</dbReference>
<keyword evidence="6 9" id="KW-0255">Endonuclease</keyword>
<dbReference type="InterPro" id="IPR002036">
    <property type="entry name" value="YbeY"/>
</dbReference>
<dbReference type="GO" id="GO:0008270">
    <property type="term" value="F:zinc ion binding"/>
    <property type="evidence" value="ECO:0007669"/>
    <property type="project" value="UniProtKB-UniRule"/>
</dbReference>
<comment type="cofactor">
    <cofactor evidence="9">
        <name>Zn(2+)</name>
        <dbReference type="ChEBI" id="CHEBI:29105"/>
    </cofactor>
    <text evidence="9">Binds 1 zinc ion.</text>
</comment>
<gene>
    <name evidence="9" type="primary">ybeY</name>
    <name evidence="10" type="ORF">CM1_02365</name>
</gene>
<keyword evidence="2 9" id="KW-0690">Ribosome biogenesis</keyword>
<evidence type="ECO:0000256" key="6">
    <source>
        <dbReference type="ARBA" id="ARBA00022759"/>
    </source>
</evidence>
<comment type="subcellular location">
    <subcellularLocation>
        <location evidence="9">Cytoplasm</location>
    </subcellularLocation>
</comment>
<dbReference type="EC" id="3.1.-.-" evidence="9"/>
<proteinExistence type="inferred from homology"/>
<dbReference type="KEGG" id="mgx:CM1_02365"/>
<dbReference type="Proteomes" id="UP000005254">
    <property type="component" value="Chromosome"/>
</dbReference>
<name>A0ABC7ZJ98_MYCGT</name>
<dbReference type="EMBL" id="CP003772">
    <property type="protein sequence ID" value="AFQ04223.1"/>
    <property type="molecule type" value="Genomic_DNA"/>
</dbReference>
<evidence type="ECO:0000256" key="5">
    <source>
        <dbReference type="ARBA" id="ARBA00022723"/>
    </source>
</evidence>
<dbReference type="GO" id="GO:0006364">
    <property type="term" value="P:rRNA processing"/>
    <property type="evidence" value="ECO:0007669"/>
    <property type="project" value="UniProtKB-UniRule"/>
</dbReference>
<protein>
    <recommendedName>
        <fullName evidence="9">Endoribonuclease YbeY</fullName>
        <ecNumber evidence="9">3.1.-.-</ecNumber>
    </recommendedName>
</protein>
<dbReference type="SUPFAM" id="SSF55486">
    <property type="entry name" value="Metalloproteases ('zincins'), catalytic domain"/>
    <property type="match status" value="1"/>
</dbReference>
<comment type="similarity">
    <text evidence="1 9">Belongs to the endoribonuclease YbeY family.</text>
</comment>
<accession>A0ABC7ZJ98</accession>
<dbReference type="AlphaFoldDB" id="A0ABC7ZJ98"/>
<reference evidence="10 11" key="1">
    <citation type="journal article" date="2012" name="J. Bacteriol.">
        <title>Draft Genome Sequences of Four Axenic Mycoplasma genitalium Strains Isolated from Denmark, Japan, and Australia.</title>
        <authorList>
            <person name="McGowin C.L."/>
            <person name="Ma L."/>
            <person name="Jensen J.S."/>
            <person name="Mancuso M.M."/>
            <person name="Hamasuna R."/>
            <person name="Adegboye D."/>
            <person name="Martin D.H."/>
        </authorList>
    </citation>
    <scope>NUCLEOTIDE SEQUENCE [LARGE SCALE GENOMIC DNA]</scope>
    <source>
        <strain evidence="10 11">M6320</strain>
    </source>
</reference>
<organism evidence="10 11">
    <name type="scientific">Mycoplasmoides genitalium M6320</name>
    <dbReference type="NCBI Taxonomy" id="662945"/>
    <lineage>
        <taxon>Bacteria</taxon>
        <taxon>Bacillati</taxon>
        <taxon>Mycoplasmatota</taxon>
        <taxon>Mycoplasmoidales</taxon>
        <taxon>Mycoplasmoidaceae</taxon>
        <taxon>Mycoplasmoides</taxon>
    </lineage>
</organism>
<keyword evidence="5 9" id="KW-0479">Metal-binding</keyword>
<keyword evidence="8 9" id="KW-0862">Zinc</keyword>
<evidence type="ECO:0000256" key="2">
    <source>
        <dbReference type="ARBA" id="ARBA00022517"/>
    </source>
</evidence>
<dbReference type="RefSeq" id="WP_009885634.1">
    <property type="nucleotide sequence ID" value="NC_018497.1"/>
</dbReference>
<evidence type="ECO:0000313" key="10">
    <source>
        <dbReference type="EMBL" id="AFQ04223.1"/>
    </source>
</evidence>
<keyword evidence="3 9" id="KW-0698">rRNA processing</keyword>
<dbReference type="Gene3D" id="3.40.390.30">
    <property type="entry name" value="Metalloproteases ('zincins'), catalytic domain"/>
    <property type="match status" value="1"/>
</dbReference>